<feature type="domain" description="Response regulatory" evidence="2">
    <location>
        <begin position="11"/>
        <end position="130"/>
    </location>
</feature>
<dbReference type="PANTHER" id="PTHR43228:SF1">
    <property type="entry name" value="TWO-COMPONENT RESPONSE REGULATOR ARR22"/>
    <property type="match status" value="1"/>
</dbReference>
<dbReference type="Gene3D" id="3.40.50.2300">
    <property type="match status" value="1"/>
</dbReference>
<reference evidence="3 4" key="1">
    <citation type="submission" date="2020-03" db="EMBL/GenBank/DDBJ databases">
        <title>Genomic Encyclopedia of Type Strains, Phase IV (KMG-IV): sequencing the most valuable type-strain genomes for metagenomic binning, comparative biology and taxonomic classification.</title>
        <authorList>
            <person name="Goeker M."/>
        </authorList>
    </citation>
    <scope>NUCLEOTIDE SEQUENCE [LARGE SCALE GENOMIC DNA]</scope>
    <source>
        <strain evidence="3 4">DSM 19867</strain>
    </source>
</reference>
<dbReference type="PANTHER" id="PTHR43228">
    <property type="entry name" value="TWO-COMPONENT RESPONSE REGULATOR"/>
    <property type="match status" value="1"/>
</dbReference>
<dbReference type="Proteomes" id="UP000570514">
    <property type="component" value="Unassembled WGS sequence"/>
</dbReference>
<dbReference type="InterPro" id="IPR001789">
    <property type="entry name" value="Sig_transdc_resp-reg_receiver"/>
</dbReference>
<comment type="caution">
    <text evidence="3">The sequence shown here is derived from an EMBL/GenBank/DDBJ whole genome shotgun (WGS) entry which is preliminary data.</text>
</comment>
<evidence type="ECO:0000313" key="4">
    <source>
        <dbReference type="Proteomes" id="UP000570514"/>
    </source>
</evidence>
<keyword evidence="4" id="KW-1185">Reference proteome</keyword>
<accession>A0A846N184</accession>
<dbReference type="EMBL" id="JAASRM010000001">
    <property type="protein sequence ID" value="NIK89249.1"/>
    <property type="molecule type" value="Genomic_DNA"/>
</dbReference>
<protein>
    <submittedName>
        <fullName evidence="3">CheY-like chemotaxis protein</fullName>
    </submittedName>
</protein>
<proteinExistence type="predicted"/>
<dbReference type="Pfam" id="PF00072">
    <property type="entry name" value="Response_reg"/>
    <property type="match status" value="1"/>
</dbReference>
<dbReference type="AlphaFoldDB" id="A0A846N184"/>
<dbReference type="SMART" id="SM00448">
    <property type="entry name" value="REC"/>
    <property type="match status" value="1"/>
</dbReference>
<evidence type="ECO:0000256" key="1">
    <source>
        <dbReference type="PROSITE-ProRule" id="PRU00169"/>
    </source>
</evidence>
<dbReference type="CDD" id="cd17546">
    <property type="entry name" value="REC_hyHK_CKI1_RcsC-like"/>
    <property type="match status" value="1"/>
</dbReference>
<evidence type="ECO:0000313" key="3">
    <source>
        <dbReference type="EMBL" id="NIK89249.1"/>
    </source>
</evidence>
<dbReference type="RefSeq" id="WP_167083353.1">
    <property type="nucleotide sequence ID" value="NZ_BAAADC010000001.1"/>
</dbReference>
<name>A0A846N184_9PROT</name>
<organism evidence="3 4">
    <name type="scientific">Rhizomicrobium palustre</name>
    <dbReference type="NCBI Taxonomy" id="189966"/>
    <lineage>
        <taxon>Bacteria</taxon>
        <taxon>Pseudomonadati</taxon>
        <taxon>Pseudomonadota</taxon>
        <taxon>Alphaproteobacteria</taxon>
        <taxon>Micropepsales</taxon>
        <taxon>Micropepsaceae</taxon>
        <taxon>Rhizomicrobium</taxon>
    </lineage>
</organism>
<sequence>MSDSINFTTVSALLLDPDRFNASLVAQMLRGFGISHQVLAATGEEIITQLSRQQFHLLITESRIPDMSLSALTQWIRHHEKQAIRFLPIVVLTSYTQPSIVAGARDAGVNCVVGKPVSPSTLLEHILWSARMERPFIEADHYSGPCRRFHTDSPVSAFSRRISDHPG</sequence>
<dbReference type="InterPro" id="IPR011006">
    <property type="entry name" value="CheY-like_superfamily"/>
</dbReference>
<gene>
    <name evidence="3" type="ORF">FHS83_002567</name>
</gene>
<dbReference type="PROSITE" id="PS50110">
    <property type="entry name" value="RESPONSE_REGULATORY"/>
    <property type="match status" value="1"/>
</dbReference>
<evidence type="ECO:0000259" key="2">
    <source>
        <dbReference type="PROSITE" id="PS50110"/>
    </source>
</evidence>
<comment type="caution">
    <text evidence="1">Lacks conserved residue(s) required for the propagation of feature annotation.</text>
</comment>
<dbReference type="InterPro" id="IPR052048">
    <property type="entry name" value="ST_Response_Regulator"/>
</dbReference>
<dbReference type="SUPFAM" id="SSF52172">
    <property type="entry name" value="CheY-like"/>
    <property type="match status" value="1"/>
</dbReference>
<dbReference type="GO" id="GO:0000160">
    <property type="term" value="P:phosphorelay signal transduction system"/>
    <property type="evidence" value="ECO:0007669"/>
    <property type="project" value="InterPro"/>
</dbReference>